<proteinExistence type="predicted"/>
<evidence type="ECO:0008006" key="4">
    <source>
        <dbReference type="Google" id="ProtNLM"/>
    </source>
</evidence>
<evidence type="ECO:0000313" key="3">
    <source>
        <dbReference type="Proteomes" id="UP000823786"/>
    </source>
</evidence>
<comment type="caution">
    <text evidence="2">The sequence shown here is derived from an EMBL/GenBank/DDBJ whole genome shotgun (WGS) entry which is preliminary data.</text>
</comment>
<protein>
    <recommendedName>
        <fullName evidence="4">Acyloxyacyl hydrolase</fullName>
    </recommendedName>
</protein>
<evidence type="ECO:0000313" key="2">
    <source>
        <dbReference type="EMBL" id="MBP1856703.1"/>
    </source>
</evidence>
<keyword evidence="1" id="KW-0732">Signal</keyword>
<feature type="chain" id="PRO_5045523203" description="Acyloxyacyl hydrolase" evidence="1">
    <location>
        <begin position="33"/>
        <end position="193"/>
    </location>
</feature>
<gene>
    <name evidence="2" type="ORF">J2Z75_000183</name>
</gene>
<sequence>MRFKQPRQSATRVGLLSIALFFSISWHQSAVAAETIFDELRFGTSASISAGDTHESGIFPSATIFFDPLSSGKAATWQQSILEPRIYLGASVGTGDGVDQIYGGISWTADITDRFFVELGLGGTVHNGNLDRHEASGPDLGCRLLFREQIAVGYRVTDNWQILATADHSSHASLCDGPNDGLSHAGLAVGYKF</sequence>
<name>A0ABS4EFI8_9HYPH</name>
<dbReference type="EMBL" id="JAGGJV010000001">
    <property type="protein sequence ID" value="MBP1856703.1"/>
    <property type="molecule type" value="Genomic_DNA"/>
</dbReference>
<accession>A0ABS4EFI8</accession>
<dbReference type="Pfam" id="PF09411">
    <property type="entry name" value="PagL"/>
    <property type="match status" value="1"/>
</dbReference>
<dbReference type="Gene3D" id="2.40.160.20">
    <property type="match status" value="1"/>
</dbReference>
<organism evidence="2 3">
    <name type="scientific">Rhizobium herbae</name>
    <dbReference type="NCBI Taxonomy" id="508661"/>
    <lineage>
        <taxon>Bacteria</taxon>
        <taxon>Pseudomonadati</taxon>
        <taxon>Pseudomonadota</taxon>
        <taxon>Alphaproteobacteria</taxon>
        <taxon>Hyphomicrobiales</taxon>
        <taxon>Rhizobiaceae</taxon>
        <taxon>Rhizobium/Agrobacterium group</taxon>
        <taxon>Rhizobium</taxon>
    </lineage>
</organism>
<keyword evidence="3" id="KW-1185">Reference proteome</keyword>
<dbReference type="RefSeq" id="WP_209846363.1">
    <property type="nucleotide sequence ID" value="NZ_JAGGJV010000001.1"/>
</dbReference>
<feature type="signal peptide" evidence="1">
    <location>
        <begin position="1"/>
        <end position="32"/>
    </location>
</feature>
<evidence type="ECO:0000256" key="1">
    <source>
        <dbReference type="SAM" id="SignalP"/>
    </source>
</evidence>
<reference evidence="2 3" key="1">
    <citation type="submission" date="2021-03" db="EMBL/GenBank/DDBJ databases">
        <title>Genomic Encyclopedia of Type Strains, Phase IV (KMG-IV): sequencing the most valuable type-strain genomes for metagenomic binning, comparative biology and taxonomic classification.</title>
        <authorList>
            <person name="Goeker M."/>
        </authorList>
    </citation>
    <scope>NUCLEOTIDE SEQUENCE [LARGE SCALE GENOMIC DNA]</scope>
    <source>
        <strain evidence="2 3">DSM 26427</strain>
    </source>
</reference>
<dbReference type="InterPro" id="IPR018550">
    <property type="entry name" value="Lipid-A_deacylase-rel"/>
</dbReference>
<dbReference type="Proteomes" id="UP000823786">
    <property type="component" value="Unassembled WGS sequence"/>
</dbReference>